<name>A0A5N5WUR5_9EURO</name>
<gene>
    <name evidence="1" type="ORF">BDV29DRAFT_177688</name>
</gene>
<reference evidence="1 2" key="1">
    <citation type="submission" date="2019-04" db="EMBL/GenBank/DDBJ databases">
        <title>Friends and foes A comparative genomics study of 23 Aspergillus species from section Flavi.</title>
        <authorList>
            <consortium name="DOE Joint Genome Institute"/>
            <person name="Kjaerbolling I."/>
            <person name="Vesth T."/>
            <person name="Frisvad J.C."/>
            <person name="Nybo J.L."/>
            <person name="Theobald S."/>
            <person name="Kildgaard S."/>
            <person name="Isbrandt T."/>
            <person name="Kuo A."/>
            <person name="Sato A."/>
            <person name="Lyhne E.K."/>
            <person name="Kogle M.E."/>
            <person name="Wiebenga A."/>
            <person name="Kun R.S."/>
            <person name="Lubbers R.J."/>
            <person name="Makela M.R."/>
            <person name="Barry K."/>
            <person name="Chovatia M."/>
            <person name="Clum A."/>
            <person name="Daum C."/>
            <person name="Haridas S."/>
            <person name="He G."/>
            <person name="LaButti K."/>
            <person name="Lipzen A."/>
            <person name="Mondo S."/>
            <person name="Riley R."/>
            <person name="Salamov A."/>
            <person name="Simmons B.A."/>
            <person name="Magnuson J.K."/>
            <person name="Henrissat B."/>
            <person name="Mortensen U.H."/>
            <person name="Larsen T.O."/>
            <person name="Devries R.P."/>
            <person name="Grigoriev I.V."/>
            <person name="Machida M."/>
            <person name="Baker S.E."/>
            <person name="Andersen M.R."/>
        </authorList>
    </citation>
    <scope>NUCLEOTIDE SEQUENCE [LARGE SCALE GENOMIC DNA]</scope>
    <source>
        <strain evidence="1 2">CBS 151.66</strain>
    </source>
</reference>
<keyword evidence="2" id="KW-1185">Reference proteome</keyword>
<proteinExistence type="predicted"/>
<organism evidence="1 2">
    <name type="scientific">Aspergillus leporis</name>
    <dbReference type="NCBI Taxonomy" id="41062"/>
    <lineage>
        <taxon>Eukaryota</taxon>
        <taxon>Fungi</taxon>
        <taxon>Dikarya</taxon>
        <taxon>Ascomycota</taxon>
        <taxon>Pezizomycotina</taxon>
        <taxon>Eurotiomycetes</taxon>
        <taxon>Eurotiomycetidae</taxon>
        <taxon>Eurotiales</taxon>
        <taxon>Aspergillaceae</taxon>
        <taxon>Aspergillus</taxon>
        <taxon>Aspergillus subgen. Circumdati</taxon>
    </lineage>
</organism>
<protein>
    <submittedName>
        <fullName evidence="1">Uncharacterized protein</fullName>
    </submittedName>
</protein>
<dbReference type="EMBL" id="ML732251">
    <property type="protein sequence ID" value="KAB8072263.1"/>
    <property type="molecule type" value="Genomic_DNA"/>
</dbReference>
<dbReference type="Proteomes" id="UP000326565">
    <property type="component" value="Unassembled WGS sequence"/>
</dbReference>
<sequence length="98" mass="11157">MPFRGFRENTSHWARVGSGSTIYLPLDCSVPPDPFVRKVGDGIQDVAEDPLSFSKLQLSSDYPRRPGYGIRENRVFYGQTTYILCQISSWYCADMPLM</sequence>
<dbReference type="AlphaFoldDB" id="A0A5N5WUR5"/>
<evidence type="ECO:0000313" key="2">
    <source>
        <dbReference type="Proteomes" id="UP000326565"/>
    </source>
</evidence>
<accession>A0A5N5WUR5</accession>
<evidence type="ECO:0000313" key="1">
    <source>
        <dbReference type="EMBL" id="KAB8072263.1"/>
    </source>
</evidence>